<dbReference type="PANTHER" id="PTHR46165:SF7">
    <property type="entry name" value="SET AND MYND DOMAIN-CONTAINING PROTEIN 4"/>
    <property type="match status" value="1"/>
</dbReference>
<evidence type="ECO:0000256" key="3">
    <source>
        <dbReference type="ARBA" id="ARBA00022691"/>
    </source>
</evidence>
<dbReference type="PANTHER" id="PTHR46165">
    <property type="entry name" value="SET AND MYND DOMAIN-CONTAINING PROTEIN 4"/>
    <property type="match status" value="1"/>
</dbReference>
<keyword evidence="3" id="KW-0949">S-adenosyl-L-methionine</keyword>
<dbReference type="SMART" id="SM00028">
    <property type="entry name" value="TPR"/>
    <property type="match status" value="4"/>
</dbReference>
<proteinExistence type="predicted"/>
<dbReference type="GO" id="GO:0008170">
    <property type="term" value="F:N-methyltransferase activity"/>
    <property type="evidence" value="ECO:0007669"/>
    <property type="project" value="UniProtKB-ARBA"/>
</dbReference>
<dbReference type="Gene3D" id="1.10.220.160">
    <property type="match status" value="1"/>
</dbReference>
<comment type="caution">
    <text evidence="5">The sequence shown here is derived from an EMBL/GenBank/DDBJ whole genome shotgun (WGS) entry which is preliminary data.</text>
</comment>
<dbReference type="Gene3D" id="2.170.270.10">
    <property type="entry name" value="SET domain"/>
    <property type="match status" value="1"/>
</dbReference>
<accession>A0AAN8NS67</accession>
<dbReference type="InterPro" id="IPR046341">
    <property type="entry name" value="SET_dom_sf"/>
</dbReference>
<dbReference type="AlphaFoldDB" id="A0AAN8NS67"/>
<dbReference type="EMBL" id="JAWJWE010000039">
    <property type="protein sequence ID" value="KAK6620669.1"/>
    <property type="molecule type" value="Genomic_DNA"/>
</dbReference>
<keyword evidence="1" id="KW-0489">Methyltransferase</keyword>
<dbReference type="SUPFAM" id="SSF82199">
    <property type="entry name" value="SET domain"/>
    <property type="match status" value="1"/>
</dbReference>
<reference evidence="5 6" key="1">
    <citation type="submission" date="2023-10" db="EMBL/GenBank/DDBJ databases">
        <title>Genomes of two closely related lineages of the louse Polyplax serrata with different host specificities.</title>
        <authorList>
            <person name="Martinu J."/>
            <person name="Tarabai H."/>
            <person name="Stefka J."/>
            <person name="Hypsa V."/>
        </authorList>
    </citation>
    <scope>NUCLEOTIDE SEQUENCE [LARGE SCALE GENOMIC DNA]</scope>
    <source>
        <strain evidence="5">HR10_N</strain>
    </source>
</reference>
<dbReference type="GO" id="GO:0032259">
    <property type="term" value="P:methylation"/>
    <property type="evidence" value="ECO:0007669"/>
    <property type="project" value="UniProtKB-KW"/>
</dbReference>
<evidence type="ECO:0000256" key="1">
    <source>
        <dbReference type="ARBA" id="ARBA00022603"/>
    </source>
</evidence>
<feature type="domain" description="SET" evidence="4">
    <location>
        <begin position="231"/>
        <end position="504"/>
    </location>
</feature>
<dbReference type="GO" id="GO:0042826">
    <property type="term" value="F:histone deacetylase binding"/>
    <property type="evidence" value="ECO:0007669"/>
    <property type="project" value="TreeGrafter"/>
</dbReference>
<sequence>MDGLFKQHYLKLKITNDRVNKEFGQLKTDKERIEYASKVCSRSDCPPIEITKNEKDMVLSKELKESGNKLFGRGDFKGAVKKYTEAILVTPHSEDSCDLAVLIANRSASFYHLEEYESAISDVDAALLLNYPKELKYKVLERKAKSLLAVKRNEEALSEFKKTIQALDESKLVADKKLKMQNDVRLMLAVLSKSADTKKAGKNNLKESTGERKQSPELCSTRNKFYPAACDKIEVKENPTAGRFASAASDISAGDTVLIEDPYCCVLLSEQYDTHCHHCFKRSAAYYPCVNCKTVRFCSFRCRDLATYHVYECPILRTLNGVGVSVTVLMSLRILTQQNLEFFLKIKPKLTESRDVGDVYDGSDYLRVYHLVRHQDRRLPLDFFERSCMAIFLTHCLKEAGYFGKENGKSDLSDEEIFIGSLLLRHLQILQFNAHEISEIALTKDKKIVDDFPSIFIGGGLYPTLALFNHSCEPGIIRSFNGTKVIVRTVKPIEAGEMVAENYGPIYSDVKLSERRKSMLTNYWFECNCIPCQENWPTIYEMDRQTLPMRCNFKAAKGKKSCQNALLLTVNGHATTVKCTACGNKHNVLKKLFEVKDFDEKFYRGVKMAESGNYENALTIFNEALTLNYKFFVPPFLGILFCQQAFRNCVCALGNSFVREETSSA</sequence>
<dbReference type="SUPFAM" id="SSF144232">
    <property type="entry name" value="HIT/MYND zinc finger-like"/>
    <property type="match status" value="1"/>
</dbReference>
<gene>
    <name evidence="5" type="ORF">RUM43_010964</name>
</gene>
<dbReference type="PROSITE" id="PS50280">
    <property type="entry name" value="SET"/>
    <property type="match status" value="1"/>
</dbReference>
<dbReference type="GO" id="GO:0005737">
    <property type="term" value="C:cytoplasm"/>
    <property type="evidence" value="ECO:0007669"/>
    <property type="project" value="TreeGrafter"/>
</dbReference>
<keyword evidence="2" id="KW-0808">Transferase</keyword>
<dbReference type="SUPFAM" id="SSF48452">
    <property type="entry name" value="TPR-like"/>
    <property type="match status" value="1"/>
</dbReference>
<dbReference type="GO" id="GO:0008276">
    <property type="term" value="F:protein methyltransferase activity"/>
    <property type="evidence" value="ECO:0007669"/>
    <property type="project" value="UniProtKB-ARBA"/>
</dbReference>
<protein>
    <recommendedName>
        <fullName evidence="4">SET domain-containing protein</fullName>
    </recommendedName>
</protein>
<evidence type="ECO:0000313" key="6">
    <source>
        <dbReference type="Proteomes" id="UP001372834"/>
    </source>
</evidence>
<evidence type="ECO:0000256" key="2">
    <source>
        <dbReference type="ARBA" id="ARBA00022679"/>
    </source>
</evidence>
<evidence type="ECO:0000313" key="5">
    <source>
        <dbReference type="EMBL" id="KAK6620669.1"/>
    </source>
</evidence>
<organism evidence="5 6">
    <name type="scientific">Polyplax serrata</name>
    <name type="common">Common mouse louse</name>
    <dbReference type="NCBI Taxonomy" id="468196"/>
    <lineage>
        <taxon>Eukaryota</taxon>
        <taxon>Metazoa</taxon>
        <taxon>Ecdysozoa</taxon>
        <taxon>Arthropoda</taxon>
        <taxon>Hexapoda</taxon>
        <taxon>Insecta</taxon>
        <taxon>Pterygota</taxon>
        <taxon>Neoptera</taxon>
        <taxon>Paraneoptera</taxon>
        <taxon>Psocodea</taxon>
        <taxon>Troctomorpha</taxon>
        <taxon>Phthiraptera</taxon>
        <taxon>Anoplura</taxon>
        <taxon>Polyplacidae</taxon>
        <taxon>Polyplax</taxon>
    </lineage>
</organism>
<dbReference type="InterPro" id="IPR019734">
    <property type="entry name" value="TPR_rpt"/>
</dbReference>
<evidence type="ECO:0000259" key="4">
    <source>
        <dbReference type="PROSITE" id="PS50280"/>
    </source>
</evidence>
<dbReference type="InterPro" id="IPR052097">
    <property type="entry name" value="SET-MYND_domain_protein"/>
</dbReference>
<dbReference type="InterPro" id="IPR011990">
    <property type="entry name" value="TPR-like_helical_dom_sf"/>
</dbReference>
<dbReference type="Gene3D" id="6.10.140.2220">
    <property type="match status" value="1"/>
</dbReference>
<dbReference type="GO" id="GO:0005634">
    <property type="term" value="C:nucleus"/>
    <property type="evidence" value="ECO:0007669"/>
    <property type="project" value="TreeGrafter"/>
</dbReference>
<dbReference type="InterPro" id="IPR044421">
    <property type="entry name" value="SMYD4_SET"/>
</dbReference>
<dbReference type="GO" id="GO:0008757">
    <property type="term" value="F:S-adenosylmethionine-dependent methyltransferase activity"/>
    <property type="evidence" value="ECO:0007669"/>
    <property type="project" value="UniProtKB-ARBA"/>
</dbReference>
<dbReference type="CDD" id="cd10536">
    <property type="entry name" value="SET_SMYD4"/>
    <property type="match status" value="1"/>
</dbReference>
<name>A0AAN8NS67_POLSC</name>
<dbReference type="Proteomes" id="UP001372834">
    <property type="component" value="Unassembled WGS sequence"/>
</dbReference>
<dbReference type="Pfam" id="PF00856">
    <property type="entry name" value="SET"/>
    <property type="match status" value="1"/>
</dbReference>
<dbReference type="Gene3D" id="1.25.40.10">
    <property type="entry name" value="Tetratricopeptide repeat domain"/>
    <property type="match status" value="1"/>
</dbReference>
<dbReference type="InterPro" id="IPR001214">
    <property type="entry name" value="SET_dom"/>
</dbReference>